<evidence type="ECO:0000259" key="2">
    <source>
        <dbReference type="Pfam" id="PF07859"/>
    </source>
</evidence>
<dbReference type="PANTHER" id="PTHR48081">
    <property type="entry name" value="AB HYDROLASE SUPERFAMILY PROTEIN C4A8.06C"/>
    <property type="match status" value="1"/>
</dbReference>
<accession>A0A1S6HVQ7</accession>
<dbReference type="AlphaFoldDB" id="A0A1S6HVQ7"/>
<feature type="domain" description="Alpha/beta hydrolase fold-3" evidence="2">
    <location>
        <begin position="294"/>
        <end position="350"/>
    </location>
</feature>
<evidence type="ECO:0000313" key="4">
    <source>
        <dbReference type="Proteomes" id="UP000189545"/>
    </source>
</evidence>
<evidence type="ECO:0000256" key="1">
    <source>
        <dbReference type="ARBA" id="ARBA00022801"/>
    </source>
</evidence>
<dbReference type="Pfam" id="PF07859">
    <property type="entry name" value="Abhydrolase_3"/>
    <property type="match status" value="2"/>
</dbReference>
<sequence>MRGIISPKLEGFLEQANVAIAEGKRNQVEFTPSLIRGNLNKLAAFMTSSPEIAFIEDRFLKFEGRELKVRVYSPAPNEKLPIILHFHGGGHMCGSVELYDPISRNLAAAAHSVVICVEYRLAPEHPYPAAIHDCQHALINYKQVLGNVCHNNIVAIVGDSAGGAICTTLAMNGLKNSAIKIDKQILIYPSVDYTMSCPSVQSNGKGFLLEQDKMRWYFQQYFQQSFGGNSAQSLKGSIEKCVEQDIRASVERSDGHSFGESANHNLRSSWDDHPNLNFDEHSGRAVQHEELIKKASPLYGPFSKAMPETLIITAGCDPLRDEGQAYANALSDAGIQVQHHQFDGMIHAYMLLHELVKDECNHTYHLIAKFMN</sequence>
<dbReference type="Proteomes" id="UP000189545">
    <property type="component" value="Chromosome"/>
</dbReference>
<dbReference type="GO" id="GO:0016787">
    <property type="term" value="F:hydrolase activity"/>
    <property type="evidence" value="ECO:0007669"/>
    <property type="project" value="UniProtKB-KW"/>
</dbReference>
<reference evidence="3 4" key="1">
    <citation type="submission" date="2016-03" db="EMBL/GenBank/DDBJ databases">
        <title>Complete genome sequence of Shewanella psychrophila WP2, a deep sea bacterium isolated from west Pacific sediment.</title>
        <authorList>
            <person name="Xu G."/>
            <person name="Jian H."/>
        </authorList>
    </citation>
    <scope>NUCLEOTIDE SEQUENCE [LARGE SCALE GENOMIC DNA]</scope>
    <source>
        <strain evidence="3 4">WP2</strain>
    </source>
</reference>
<dbReference type="Gene3D" id="3.40.50.1820">
    <property type="entry name" value="alpha/beta hydrolase"/>
    <property type="match status" value="1"/>
</dbReference>
<dbReference type="InterPro" id="IPR050300">
    <property type="entry name" value="GDXG_lipolytic_enzyme"/>
</dbReference>
<name>A0A1S6HVQ7_9GAMM</name>
<gene>
    <name evidence="3" type="ORF">Sps_04456</name>
</gene>
<dbReference type="EMBL" id="CP014782">
    <property type="protein sequence ID" value="AQS39542.1"/>
    <property type="molecule type" value="Genomic_DNA"/>
</dbReference>
<feature type="domain" description="Alpha/beta hydrolase fold-3" evidence="2">
    <location>
        <begin position="83"/>
        <end position="224"/>
    </location>
</feature>
<dbReference type="InterPro" id="IPR029058">
    <property type="entry name" value="AB_hydrolase_fold"/>
</dbReference>
<evidence type="ECO:0000313" key="3">
    <source>
        <dbReference type="EMBL" id="AQS39542.1"/>
    </source>
</evidence>
<organism evidence="3 4">
    <name type="scientific">Shewanella psychrophila</name>
    <dbReference type="NCBI Taxonomy" id="225848"/>
    <lineage>
        <taxon>Bacteria</taxon>
        <taxon>Pseudomonadati</taxon>
        <taxon>Pseudomonadota</taxon>
        <taxon>Gammaproteobacteria</taxon>
        <taxon>Alteromonadales</taxon>
        <taxon>Shewanellaceae</taxon>
        <taxon>Shewanella</taxon>
    </lineage>
</organism>
<dbReference type="OrthoDB" id="9806180at2"/>
<keyword evidence="4" id="KW-1185">Reference proteome</keyword>
<keyword evidence="1 3" id="KW-0378">Hydrolase</keyword>
<dbReference type="KEGG" id="spsw:Sps_04456"/>
<dbReference type="RefSeq" id="WP_077754430.1">
    <property type="nucleotide sequence ID" value="NZ_CP014782.1"/>
</dbReference>
<proteinExistence type="predicted"/>
<dbReference type="PANTHER" id="PTHR48081:SF8">
    <property type="entry name" value="ALPHA_BETA HYDROLASE FOLD-3 DOMAIN-CONTAINING PROTEIN-RELATED"/>
    <property type="match status" value="1"/>
</dbReference>
<dbReference type="SUPFAM" id="SSF53474">
    <property type="entry name" value="alpha/beta-Hydrolases"/>
    <property type="match status" value="1"/>
</dbReference>
<dbReference type="STRING" id="225848.Sps_04456"/>
<dbReference type="InterPro" id="IPR013094">
    <property type="entry name" value="AB_hydrolase_3"/>
</dbReference>
<protein>
    <submittedName>
        <fullName evidence="3">Alpha/beta hydrolase fold</fullName>
    </submittedName>
</protein>